<dbReference type="Gene3D" id="2.60.40.150">
    <property type="entry name" value="C2 domain"/>
    <property type="match status" value="1"/>
</dbReference>
<dbReference type="SMART" id="SM00054">
    <property type="entry name" value="EFh"/>
    <property type="match status" value="2"/>
</dbReference>
<dbReference type="Gene3D" id="3.20.20.190">
    <property type="entry name" value="Phosphatidylinositol (PI) phosphodiesterase"/>
    <property type="match status" value="1"/>
</dbReference>
<reference evidence="12 13" key="1">
    <citation type="journal article" date="2019" name="Nat. Ecol. Evol.">
        <title>Megaphylogeny resolves global patterns of mushroom evolution.</title>
        <authorList>
            <person name="Varga T."/>
            <person name="Krizsan K."/>
            <person name="Foldi C."/>
            <person name="Dima B."/>
            <person name="Sanchez-Garcia M."/>
            <person name="Sanchez-Ramirez S."/>
            <person name="Szollosi G.J."/>
            <person name="Szarkandi J.G."/>
            <person name="Papp V."/>
            <person name="Albert L."/>
            <person name="Andreopoulos W."/>
            <person name="Angelini C."/>
            <person name="Antonin V."/>
            <person name="Barry K.W."/>
            <person name="Bougher N.L."/>
            <person name="Buchanan P."/>
            <person name="Buyck B."/>
            <person name="Bense V."/>
            <person name="Catcheside P."/>
            <person name="Chovatia M."/>
            <person name="Cooper J."/>
            <person name="Damon W."/>
            <person name="Desjardin D."/>
            <person name="Finy P."/>
            <person name="Geml J."/>
            <person name="Haridas S."/>
            <person name="Hughes K."/>
            <person name="Justo A."/>
            <person name="Karasinski D."/>
            <person name="Kautmanova I."/>
            <person name="Kiss B."/>
            <person name="Kocsube S."/>
            <person name="Kotiranta H."/>
            <person name="LaButti K.M."/>
            <person name="Lechner B.E."/>
            <person name="Liimatainen K."/>
            <person name="Lipzen A."/>
            <person name="Lukacs Z."/>
            <person name="Mihaltcheva S."/>
            <person name="Morgado L.N."/>
            <person name="Niskanen T."/>
            <person name="Noordeloos M.E."/>
            <person name="Ohm R.A."/>
            <person name="Ortiz-Santana B."/>
            <person name="Ovrebo C."/>
            <person name="Racz N."/>
            <person name="Riley R."/>
            <person name="Savchenko A."/>
            <person name="Shiryaev A."/>
            <person name="Soop K."/>
            <person name="Spirin V."/>
            <person name="Szebenyi C."/>
            <person name="Tomsovsky M."/>
            <person name="Tulloss R.E."/>
            <person name="Uehling J."/>
            <person name="Grigoriev I.V."/>
            <person name="Vagvolgyi C."/>
            <person name="Papp T."/>
            <person name="Martin F.M."/>
            <person name="Miettinen O."/>
            <person name="Hibbett D.S."/>
            <person name="Nagy L.G."/>
        </authorList>
    </citation>
    <scope>NUCLEOTIDE SEQUENCE [LARGE SCALE GENOMIC DNA]</scope>
    <source>
        <strain evidence="12 13">FP101781</strain>
    </source>
</reference>
<evidence type="ECO:0000256" key="6">
    <source>
        <dbReference type="ARBA" id="ARBA00059664"/>
    </source>
</evidence>
<dbReference type="PROSITE" id="PS50004">
    <property type="entry name" value="C2"/>
    <property type="match status" value="1"/>
</dbReference>
<dbReference type="SUPFAM" id="SSF51695">
    <property type="entry name" value="PLC-like phosphodiesterases"/>
    <property type="match status" value="1"/>
</dbReference>
<accession>A0A4Y7T3W8</accession>
<dbReference type="EC" id="3.1.4.11" evidence="7"/>
<dbReference type="STRING" id="71717.A0A4Y7T3W8"/>
<dbReference type="InterPro" id="IPR002048">
    <property type="entry name" value="EF_hand_dom"/>
</dbReference>
<keyword evidence="4 7" id="KW-0443">Lipid metabolism</keyword>
<feature type="region of interest" description="Disordered" evidence="8">
    <location>
        <begin position="1"/>
        <end position="24"/>
    </location>
</feature>
<dbReference type="PROSITE" id="PS50008">
    <property type="entry name" value="PIPLC_Y_DOMAIN"/>
    <property type="match status" value="1"/>
</dbReference>
<comment type="catalytic activity">
    <reaction evidence="1 7">
        <text>a 1,2-diacyl-sn-glycero-3-phospho-(1D-myo-inositol-4,5-bisphosphate) + H2O = 1D-myo-inositol 1,4,5-trisphosphate + a 1,2-diacyl-sn-glycerol + H(+)</text>
        <dbReference type="Rhea" id="RHEA:33179"/>
        <dbReference type="ChEBI" id="CHEBI:15377"/>
        <dbReference type="ChEBI" id="CHEBI:15378"/>
        <dbReference type="ChEBI" id="CHEBI:17815"/>
        <dbReference type="ChEBI" id="CHEBI:58456"/>
        <dbReference type="ChEBI" id="CHEBI:203600"/>
        <dbReference type="EC" id="3.1.4.11"/>
    </reaction>
</comment>
<dbReference type="AlphaFoldDB" id="A0A4Y7T3W8"/>
<feature type="region of interest" description="Disordered" evidence="8">
    <location>
        <begin position="481"/>
        <end position="518"/>
    </location>
</feature>
<comment type="caution">
    <text evidence="12">The sequence shown here is derived from an EMBL/GenBank/DDBJ whole genome shotgun (WGS) entry which is preliminary data.</text>
</comment>
<evidence type="ECO:0000256" key="2">
    <source>
        <dbReference type="ARBA" id="ARBA00022801"/>
    </source>
</evidence>
<feature type="domain" description="EF-hand" evidence="11">
    <location>
        <begin position="185"/>
        <end position="220"/>
    </location>
</feature>
<dbReference type="InterPro" id="IPR000008">
    <property type="entry name" value="C2_dom"/>
</dbReference>
<dbReference type="PROSITE" id="PS50222">
    <property type="entry name" value="EF_HAND_2"/>
    <property type="match status" value="1"/>
</dbReference>
<dbReference type="Gene3D" id="1.10.238.10">
    <property type="entry name" value="EF-hand"/>
    <property type="match status" value="2"/>
</dbReference>
<protein>
    <recommendedName>
        <fullName evidence="7">Phosphoinositide phospholipase C</fullName>
        <ecNumber evidence="7">3.1.4.11</ecNumber>
    </recommendedName>
</protein>
<dbReference type="GO" id="GO:0051209">
    <property type="term" value="P:release of sequestered calcium ion into cytosol"/>
    <property type="evidence" value="ECO:0007669"/>
    <property type="project" value="TreeGrafter"/>
</dbReference>
<dbReference type="InterPro" id="IPR017946">
    <property type="entry name" value="PLC-like_Pdiesterase_TIM-brl"/>
</dbReference>
<evidence type="ECO:0000256" key="7">
    <source>
        <dbReference type="RuleBase" id="RU361133"/>
    </source>
</evidence>
<dbReference type="CDD" id="cd08598">
    <property type="entry name" value="PI-PLC1c_yeast"/>
    <property type="match status" value="1"/>
</dbReference>
<dbReference type="GO" id="GO:0004435">
    <property type="term" value="F:phosphatidylinositol-4,5-bisphosphate phospholipase C activity"/>
    <property type="evidence" value="ECO:0007669"/>
    <property type="project" value="UniProtKB-EC"/>
</dbReference>
<evidence type="ECO:0000259" key="10">
    <source>
        <dbReference type="PROSITE" id="PS50008"/>
    </source>
</evidence>
<evidence type="ECO:0000313" key="12">
    <source>
        <dbReference type="EMBL" id="TEB28711.1"/>
    </source>
</evidence>
<evidence type="ECO:0000256" key="4">
    <source>
        <dbReference type="ARBA" id="ARBA00023098"/>
    </source>
</evidence>
<proteinExistence type="predicted"/>
<dbReference type="GO" id="GO:0005509">
    <property type="term" value="F:calcium ion binding"/>
    <property type="evidence" value="ECO:0007669"/>
    <property type="project" value="InterPro"/>
</dbReference>
<dbReference type="Proteomes" id="UP000298030">
    <property type="component" value="Unassembled WGS sequence"/>
</dbReference>
<name>A0A4Y7T3W8_COPMI</name>
<dbReference type="CDD" id="cd00275">
    <property type="entry name" value="C2_PLC_like"/>
    <property type="match status" value="1"/>
</dbReference>
<dbReference type="Pfam" id="PF00168">
    <property type="entry name" value="C2"/>
    <property type="match status" value="2"/>
</dbReference>
<dbReference type="Gene3D" id="2.30.29.30">
    <property type="entry name" value="Pleckstrin-homology domain (PH domain)/Phosphotyrosine-binding domain (PTB)"/>
    <property type="match status" value="1"/>
</dbReference>
<dbReference type="Pfam" id="PF00387">
    <property type="entry name" value="PI-PLC-Y"/>
    <property type="match status" value="1"/>
</dbReference>
<keyword evidence="5" id="KW-0807">Transducer</keyword>
<evidence type="ECO:0000256" key="5">
    <source>
        <dbReference type="ARBA" id="ARBA00023224"/>
    </source>
</evidence>
<dbReference type="OrthoDB" id="269822at2759"/>
<dbReference type="PRINTS" id="PR00390">
    <property type="entry name" value="PHPHLIPASEC"/>
</dbReference>
<dbReference type="InterPro" id="IPR011993">
    <property type="entry name" value="PH-like_dom_sf"/>
</dbReference>
<dbReference type="CDD" id="cd16207">
    <property type="entry name" value="EFh_ScPlc1p_like"/>
    <property type="match status" value="1"/>
</dbReference>
<keyword evidence="2 7" id="KW-0378">Hydrolase</keyword>
<gene>
    <name evidence="12" type="ORF">FA13DRAFT_1765117</name>
</gene>
<feature type="domain" description="C2" evidence="9">
    <location>
        <begin position="636"/>
        <end position="805"/>
    </location>
</feature>
<dbReference type="GO" id="GO:0016042">
    <property type="term" value="P:lipid catabolic process"/>
    <property type="evidence" value="ECO:0007669"/>
    <property type="project" value="UniProtKB-KW"/>
</dbReference>
<dbReference type="Pfam" id="PF00388">
    <property type="entry name" value="PI-PLC-X"/>
    <property type="match status" value="1"/>
</dbReference>
<dbReference type="PANTHER" id="PTHR10336:SF36">
    <property type="entry name" value="1-PHOSPHATIDYLINOSITOL 4,5-BISPHOSPHATE PHOSPHODIESTERASE BETA-4"/>
    <property type="match status" value="1"/>
</dbReference>
<dbReference type="PANTHER" id="PTHR10336">
    <property type="entry name" value="PHOSPHOINOSITIDE-SPECIFIC PHOSPHOLIPASE C FAMILY PROTEIN"/>
    <property type="match status" value="1"/>
</dbReference>
<evidence type="ECO:0000256" key="1">
    <source>
        <dbReference type="ARBA" id="ARBA00001195"/>
    </source>
</evidence>
<dbReference type="InterPro" id="IPR001192">
    <property type="entry name" value="PI-PLC_fam"/>
</dbReference>
<dbReference type="PROSITE" id="PS50007">
    <property type="entry name" value="PIPLC_X_DOMAIN"/>
    <property type="match status" value="1"/>
</dbReference>
<dbReference type="GO" id="GO:0048015">
    <property type="term" value="P:phosphatidylinositol-mediated signaling"/>
    <property type="evidence" value="ECO:0007669"/>
    <property type="project" value="TreeGrafter"/>
</dbReference>
<dbReference type="EMBL" id="QPFP01000031">
    <property type="protein sequence ID" value="TEB28711.1"/>
    <property type="molecule type" value="Genomic_DNA"/>
</dbReference>
<sequence length="826" mass="92386">MSAEVVKPAPAAPPHPGAPGSAVQIPEIVEKGTTMTKVSDKGKKRVEFRIDADEGRIVYKSKKNGPVPIEAIKELRSGGETRYYRSQFSYPEEAESRWITIIYILQGTYKTLHILADTAEQFEAWDATLRKLYAIRQGLTSGVGNTEVREAVWERQYWKGADEEGDQKLDFDDVERLCKRLHANLKTTDIQHLFEEADKESKGYLDFPAFQRFVKLLKRRPDIEELYGKIAGENGGKFDYAAFEKFNKESQKTTLTADELKATWDKYTSAHPDPSKPNDPSEFMTTQAFTEFLTSADNAVFADEGRPVYQDMKRPISEYFISSSHNTYLVGHQLVGVSTIEGYIRALLHSCRSVELDVWEGDDEPMIFHGKTLTSKVSLREVCNAIAKYAFVTSPYPILISAEVHCGVAQQEKLVDIMTEAFGESLIQAPVDGRPPLTALPSPEDLKHKILLKAKNLFVVEQLTQARAKLAAEKSAVLEAEASSSSSSDDEPGKGALTGLKDKWRKLRGKDPNAPPKSKVKMSFRLASLLVYTIGVKWHGIGNDGVDYAPEHIFSLSENSANRLLKASMTDLIDHSRTHLVRIYPKGTRVSSTNFEPHRYWAAGCQVVAINWQTFDMGYIMTQAMFQRNGRSGYVLKPEALRSAGPDLLSKRTQHFLDVRVISAQQLPPLRDSKGHEIFDKSIPDPFVEVSLLIPDWTKSPFLPESAKIAGAKYSPPNDATATSATSARTITVKTSVVRDNGFNPVWNEALHLPFDCVGGMLDLIFVKFTVRQEGKDDDDDEPLAIYCVPLGSLREGYRHLPLHDSQMTQHLFSTLFVEVGVRQVD</sequence>
<dbReference type="InterPro" id="IPR001711">
    <property type="entry name" value="PLipase_C_Pinositol-sp_Y"/>
</dbReference>
<keyword evidence="13" id="KW-1185">Reference proteome</keyword>
<evidence type="ECO:0000313" key="13">
    <source>
        <dbReference type="Proteomes" id="UP000298030"/>
    </source>
</evidence>
<dbReference type="FunFam" id="3.20.20.190:FF:000039">
    <property type="entry name" value="Phosphoinositide phospholipase C"/>
    <property type="match status" value="1"/>
</dbReference>
<feature type="domain" description="PI-PLC Y-box" evidence="10">
    <location>
        <begin position="526"/>
        <end position="642"/>
    </location>
</feature>
<keyword evidence="3 7" id="KW-0442">Lipid degradation</keyword>
<dbReference type="SMART" id="SM00148">
    <property type="entry name" value="PLCXc"/>
    <property type="match status" value="1"/>
</dbReference>
<dbReference type="InterPro" id="IPR037755">
    <property type="entry name" value="Plc1_PH"/>
</dbReference>
<dbReference type="SMART" id="SM00149">
    <property type="entry name" value="PLCYc"/>
    <property type="match status" value="1"/>
</dbReference>
<organism evidence="12 13">
    <name type="scientific">Coprinellus micaceus</name>
    <name type="common">Glistening ink-cap mushroom</name>
    <name type="synonym">Coprinus micaceus</name>
    <dbReference type="NCBI Taxonomy" id="71717"/>
    <lineage>
        <taxon>Eukaryota</taxon>
        <taxon>Fungi</taxon>
        <taxon>Dikarya</taxon>
        <taxon>Basidiomycota</taxon>
        <taxon>Agaricomycotina</taxon>
        <taxon>Agaricomycetes</taxon>
        <taxon>Agaricomycetidae</taxon>
        <taxon>Agaricales</taxon>
        <taxon>Agaricineae</taxon>
        <taxon>Psathyrellaceae</taxon>
        <taxon>Coprinellus</taxon>
    </lineage>
</organism>
<dbReference type="SUPFAM" id="SSF50729">
    <property type="entry name" value="PH domain-like"/>
    <property type="match status" value="1"/>
</dbReference>
<evidence type="ECO:0000256" key="8">
    <source>
        <dbReference type="SAM" id="MobiDB-lite"/>
    </source>
</evidence>
<dbReference type="CDD" id="cd13360">
    <property type="entry name" value="PH_PLC_fungal"/>
    <property type="match status" value="1"/>
</dbReference>
<evidence type="ECO:0000256" key="3">
    <source>
        <dbReference type="ARBA" id="ARBA00022963"/>
    </source>
</evidence>
<evidence type="ECO:0000259" key="9">
    <source>
        <dbReference type="PROSITE" id="PS50004"/>
    </source>
</evidence>
<dbReference type="InterPro" id="IPR000909">
    <property type="entry name" value="PLipase_C_PInositol-sp_X_dom"/>
</dbReference>
<dbReference type="InterPro" id="IPR011992">
    <property type="entry name" value="EF-hand-dom_pair"/>
</dbReference>
<dbReference type="InterPro" id="IPR035892">
    <property type="entry name" value="C2_domain_sf"/>
</dbReference>
<dbReference type="SMART" id="SM00239">
    <property type="entry name" value="C2"/>
    <property type="match status" value="1"/>
</dbReference>
<comment type="function">
    <text evidence="6">The production of the second messenger molecules diacylglycerol (DAG) and inositol 1,4,5-trisphosphate (IP3) is mediated by activated phosphatidylinositol-specific phospholipase C enzymes.</text>
</comment>
<dbReference type="SUPFAM" id="SSF47473">
    <property type="entry name" value="EF-hand"/>
    <property type="match status" value="1"/>
</dbReference>
<evidence type="ECO:0000259" key="11">
    <source>
        <dbReference type="PROSITE" id="PS50222"/>
    </source>
</evidence>
<dbReference type="SUPFAM" id="SSF49562">
    <property type="entry name" value="C2 domain (Calcium/lipid-binding domain, CaLB)"/>
    <property type="match status" value="1"/>
</dbReference>